<dbReference type="Pfam" id="PF03963">
    <property type="entry name" value="FlgD"/>
    <property type="match status" value="1"/>
</dbReference>
<keyword evidence="3 5" id="KW-1005">Bacterial flagellum biogenesis</keyword>
<proteinExistence type="inferred from homology"/>
<keyword evidence="7" id="KW-0969">Cilium</keyword>
<dbReference type="InterPro" id="IPR005648">
    <property type="entry name" value="FlgD"/>
</dbReference>
<dbReference type="OrthoDB" id="9785233at2"/>
<evidence type="ECO:0000256" key="4">
    <source>
        <dbReference type="ARBA" id="ARBA00024746"/>
    </source>
</evidence>
<dbReference type="Gene3D" id="2.30.30.910">
    <property type="match status" value="1"/>
</dbReference>
<gene>
    <name evidence="7" type="ORF">DF286_03455</name>
</gene>
<comment type="function">
    <text evidence="4 5">Required for flagellar hook formation. May act as a scaffolding protein.</text>
</comment>
<protein>
    <recommendedName>
        <fullName evidence="2 5">Basal-body rod modification protein FlgD</fullName>
    </recommendedName>
</protein>
<evidence type="ECO:0000259" key="6">
    <source>
        <dbReference type="Pfam" id="PF13860"/>
    </source>
</evidence>
<evidence type="ECO:0000256" key="2">
    <source>
        <dbReference type="ARBA" id="ARBA00016013"/>
    </source>
</evidence>
<dbReference type="AlphaFoldDB" id="A0A2U2J123"/>
<comment type="caution">
    <text evidence="7">The sequence shown here is derived from an EMBL/GenBank/DDBJ whole genome shotgun (WGS) entry which is preliminary data.</text>
</comment>
<evidence type="ECO:0000256" key="1">
    <source>
        <dbReference type="ARBA" id="ARBA00010577"/>
    </source>
</evidence>
<evidence type="ECO:0000313" key="8">
    <source>
        <dbReference type="Proteomes" id="UP000245916"/>
    </source>
</evidence>
<keyword evidence="7" id="KW-0966">Cell projection</keyword>
<name>A0A2U2J123_9SPHN</name>
<dbReference type="GO" id="GO:0044781">
    <property type="term" value="P:bacterial-type flagellum organization"/>
    <property type="evidence" value="ECO:0007669"/>
    <property type="project" value="UniProtKB-UniRule"/>
</dbReference>
<accession>A0A2U2J123</accession>
<dbReference type="EMBL" id="QFFF01000001">
    <property type="protein sequence ID" value="PWG02028.1"/>
    <property type="molecule type" value="Genomic_DNA"/>
</dbReference>
<organism evidence="7 8">
    <name type="scientific">Allosphingosinicella humi</name>
    <dbReference type="NCBI Taxonomy" id="2068657"/>
    <lineage>
        <taxon>Bacteria</taxon>
        <taxon>Pseudomonadati</taxon>
        <taxon>Pseudomonadota</taxon>
        <taxon>Alphaproteobacteria</taxon>
        <taxon>Sphingomonadales</taxon>
        <taxon>Sphingomonadaceae</taxon>
        <taxon>Allosphingosinicella</taxon>
    </lineage>
</organism>
<dbReference type="InterPro" id="IPR025965">
    <property type="entry name" value="FlgD/Vpr_Ig-like"/>
</dbReference>
<dbReference type="Proteomes" id="UP000245916">
    <property type="component" value="Unassembled WGS sequence"/>
</dbReference>
<feature type="domain" description="FlgD/Vpr Ig-like" evidence="6">
    <location>
        <begin position="103"/>
        <end position="174"/>
    </location>
</feature>
<keyword evidence="8" id="KW-1185">Reference proteome</keyword>
<evidence type="ECO:0000256" key="5">
    <source>
        <dbReference type="RuleBase" id="RU362076"/>
    </source>
</evidence>
<evidence type="ECO:0000313" key="7">
    <source>
        <dbReference type="EMBL" id="PWG02028.1"/>
    </source>
</evidence>
<reference evidence="7 8" key="1">
    <citation type="submission" date="2018-05" db="EMBL/GenBank/DDBJ databases">
        <title>Genome of Sphingosinicella humi QZX222.</title>
        <authorList>
            <person name="Qiao Z."/>
            <person name="Wang G."/>
        </authorList>
    </citation>
    <scope>NUCLEOTIDE SEQUENCE [LARGE SCALE GENOMIC DNA]</scope>
    <source>
        <strain evidence="7 8">QZX222</strain>
    </source>
</reference>
<evidence type="ECO:0000256" key="3">
    <source>
        <dbReference type="ARBA" id="ARBA00022795"/>
    </source>
</evidence>
<dbReference type="Pfam" id="PF13860">
    <property type="entry name" value="FlgD_ig"/>
    <property type="match status" value="1"/>
</dbReference>
<dbReference type="Gene3D" id="2.60.40.4070">
    <property type="match status" value="1"/>
</dbReference>
<sequence length="220" mass="22297">MTTITDTSSTLAGVPTATKPVGSMDQNDFLRLMTTQLTTQDPFNPMDNTQMVAQMAQFSQVAGIAEMNASLKALVQNMAAPGRLTDAASWIGRSVLVASDATTPGKDGGYAGEIALPKGADNVTISYVDATGAMVHSETLAGQKAGTLPFAWDGKNAAGETVATGPLKVVVNASVNGEAATPVIATWATVTGIQSPASGGATQLLTGLGAMAPEDAIRLA</sequence>
<dbReference type="RefSeq" id="WP_109270168.1">
    <property type="nucleotide sequence ID" value="NZ_QFFF01000001.1"/>
</dbReference>
<comment type="similarity">
    <text evidence="1 5">Belongs to the FlgD family.</text>
</comment>
<keyword evidence="7" id="KW-0282">Flagellum</keyword>